<dbReference type="EMBL" id="MU273892">
    <property type="protein sequence ID" value="KAI0027502.1"/>
    <property type="molecule type" value="Genomic_DNA"/>
</dbReference>
<comment type="caution">
    <text evidence="1">The sequence shown here is derived from an EMBL/GenBank/DDBJ whole genome shotgun (WGS) entry which is preliminary data.</text>
</comment>
<keyword evidence="2" id="KW-1185">Reference proteome</keyword>
<name>A0ACB8Q774_9AGAM</name>
<gene>
    <name evidence="1" type="ORF">K488DRAFT_90795</name>
</gene>
<organism evidence="1 2">
    <name type="scientific">Vararia minispora EC-137</name>
    <dbReference type="NCBI Taxonomy" id="1314806"/>
    <lineage>
        <taxon>Eukaryota</taxon>
        <taxon>Fungi</taxon>
        <taxon>Dikarya</taxon>
        <taxon>Basidiomycota</taxon>
        <taxon>Agaricomycotina</taxon>
        <taxon>Agaricomycetes</taxon>
        <taxon>Russulales</taxon>
        <taxon>Lachnocladiaceae</taxon>
        <taxon>Vararia</taxon>
    </lineage>
</organism>
<evidence type="ECO:0000313" key="2">
    <source>
        <dbReference type="Proteomes" id="UP000814128"/>
    </source>
</evidence>
<sequence>MVVTHKAPSSRALTWLRAWPCRSFPFRPADTISLKLVPAADNSFNSPPNNNAHSHPDSFLYHPLFRVQLLFFFALAPTPALAPMSSRPSSSASDTGSQSSSPGGYADLGFDPLLFDSPYSNASSLSQSPEEQHRHTPPTLRDATATVSQPSSEPSQPSTPKLGGCWTCRLRRKKCDEQRAEDGACATCRRLKLKCLGWGARRPDWMRDKEEVQRYKAEIKAHLLRQGLIRGQPRAGFISTEQRPSSRRNPSAHTLPYARPVGTNNIHPNGWNMHYNTLSTPADFLPNAFAAPSGLPAPILTEAGALLVYDSTPPPTGPVIPSPIPPSSSGLAADGFSVPPLGGEDPRQSLISYYFSDVKALNYANTCITARSALWQTLTKQRNGPLESALCAIADVHCQREENRSTGAMYTETHLSQFYYNEAMTRLEVSRRSGRLSSADAAAASQMVSYCLATTGGTSPGSEPRWLNLVELSCDYVAQLNLLAEPLPRNVLRDMAPENALAVKVTMAMDILLSVTIQQPPRLLAVWRHVLGNTRGAELFVHRHVGCTDAVLLMLGETAALAHWKAVEQQKGTLNVRVLFDRAGAIERALQQHAEQSASATPLSQPGQVDDQISVTAGGELVPAGVDEQACRHLVARIWWGAAVLYLKTAVHGHNPAVEGVAGIIADIVRQVSALPVTGLDRALAVPLLLAAAASDVPEYRSILVARLANIDRSSTNVQQMETVLQDVWRRRDAGIVQNVDWRDVMRANGTTLLLL</sequence>
<reference evidence="1" key="2">
    <citation type="journal article" date="2022" name="New Phytol.">
        <title>Evolutionary transition to the ectomycorrhizal habit in the genomes of a hyperdiverse lineage of mushroom-forming fungi.</title>
        <authorList>
            <person name="Looney B."/>
            <person name="Miyauchi S."/>
            <person name="Morin E."/>
            <person name="Drula E."/>
            <person name="Courty P.E."/>
            <person name="Kohler A."/>
            <person name="Kuo A."/>
            <person name="LaButti K."/>
            <person name="Pangilinan J."/>
            <person name="Lipzen A."/>
            <person name="Riley R."/>
            <person name="Andreopoulos W."/>
            <person name="He G."/>
            <person name="Johnson J."/>
            <person name="Nolan M."/>
            <person name="Tritt A."/>
            <person name="Barry K.W."/>
            <person name="Grigoriev I.V."/>
            <person name="Nagy L.G."/>
            <person name="Hibbett D."/>
            <person name="Henrissat B."/>
            <person name="Matheny P.B."/>
            <person name="Labbe J."/>
            <person name="Martin F.M."/>
        </authorList>
    </citation>
    <scope>NUCLEOTIDE SEQUENCE</scope>
    <source>
        <strain evidence="1">EC-137</strain>
    </source>
</reference>
<protein>
    <submittedName>
        <fullName evidence="1">Fungal-specific transcription factor domain-containing protein</fullName>
    </submittedName>
</protein>
<evidence type="ECO:0000313" key="1">
    <source>
        <dbReference type="EMBL" id="KAI0027502.1"/>
    </source>
</evidence>
<dbReference type="Proteomes" id="UP000814128">
    <property type="component" value="Unassembled WGS sequence"/>
</dbReference>
<proteinExistence type="predicted"/>
<reference evidence="1" key="1">
    <citation type="submission" date="2021-02" db="EMBL/GenBank/DDBJ databases">
        <authorList>
            <consortium name="DOE Joint Genome Institute"/>
            <person name="Ahrendt S."/>
            <person name="Looney B.P."/>
            <person name="Miyauchi S."/>
            <person name="Morin E."/>
            <person name="Drula E."/>
            <person name="Courty P.E."/>
            <person name="Chicoki N."/>
            <person name="Fauchery L."/>
            <person name="Kohler A."/>
            <person name="Kuo A."/>
            <person name="Labutti K."/>
            <person name="Pangilinan J."/>
            <person name="Lipzen A."/>
            <person name="Riley R."/>
            <person name="Andreopoulos W."/>
            <person name="He G."/>
            <person name="Johnson J."/>
            <person name="Barry K.W."/>
            <person name="Grigoriev I.V."/>
            <person name="Nagy L."/>
            <person name="Hibbett D."/>
            <person name="Henrissat B."/>
            <person name="Matheny P.B."/>
            <person name="Labbe J."/>
            <person name="Martin F."/>
        </authorList>
    </citation>
    <scope>NUCLEOTIDE SEQUENCE</scope>
    <source>
        <strain evidence="1">EC-137</strain>
    </source>
</reference>
<accession>A0ACB8Q774</accession>